<sequence>VDRHRVPERRPGRRQLAPGRHPRDGGRHDRALAHHLEGVRDPAVGRSRAGGLLRPVRHLPDPRLQRKRRRQRRAPHRADRCPPRPPRLHAGGGAGPPQPAPGAGRPEV</sequence>
<dbReference type="EMBL" id="CADCTF010000097">
    <property type="protein sequence ID" value="CAA9244260.1"/>
    <property type="molecule type" value="Genomic_DNA"/>
</dbReference>
<gene>
    <name evidence="2" type="ORF">AVDCRST_MAG50-1819</name>
</gene>
<dbReference type="AlphaFoldDB" id="A0A6J4I763"/>
<protein>
    <submittedName>
        <fullName evidence="2">Uncharacterized protein</fullName>
    </submittedName>
</protein>
<feature type="compositionally biased region" description="Basic and acidic residues" evidence="1">
    <location>
        <begin position="21"/>
        <end position="40"/>
    </location>
</feature>
<feature type="region of interest" description="Disordered" evidence="1">
    <location>
        <begin position="1"/>
        <end position="108"/>
    </location>
</feature>
<feature type="non-terminal residue" evidence="2">
    <location>
        <position position="108"/>
    </location>
</feature>
<evidence type="ECO:0000313" key="2">
    <source>
        <dbReference type="EMBL" id="CAA9244260.1"/>
    </source>
</evidence>
<feature type="compositionally biased region" description="Basic residues" evidence="1">
    <location>
        <begin position="65"/>
        <end position="75"/>
    </location>
</feature>
<feature type="compositionally biased region" description="Basic and acidic residues" evidence="1">
    <location>
        <begin position="1"/>
        <end position="10"/>
    </location>
</feature>
<name>A0A6J4I763_9ACTN</name>
<accession>A0A6J4I763</accession>
<evidence type="ECO:0000256" key="1">
    <source>
        <dbReference type="SAM" id="MobiDB-lite"/>
    </source>
</evidence>
<feature type="non-terminal residue" evidence="2">
    <location>
        <position position="1"/>
    </location>
</feature>
<proteinExistence type="predicted"/>
<organism evidence="2">
    <name type="scientific">uncultured Acidimicrobiales bacterium</name>
    <dbReference type="NCBI Taxonomy" id="310071"/>
    <lineage>
        <taxon>Bacteria</taxon>
        <taxon>Bacillati</taxon>
        <taxon>Actinomycetota</taxon>
        <taxon>Acidimicrobiia</taxon>
        <taxon>Acidimicrobiales</taxon>
        <taxon>environmental samples</taxon>
    </lineage>
</organism>
<reference evidence="2" key="1">
    <citation type="submission" date="2020-02" db="EMBL/GenBank/DDBJ databases">
        <authorList>
            <person name="Meier V. D."/>
        </authorList>
    </citation>
    <scope>NUCLEOTIDE SEQUENCE</scope>
    <source>
        <strain evidence="2">AVDCRST_MAG50</strain>
    </source>
</reference>